<protein>
    <submittedName>
        <fullName evidence="1">Uncharacterized protein</fullName>
    </submittedName>
</protein>
<gene>
    <name evidence="1" type="ORF">PR048_024877</name>
</gene>
<comment type="caution">
    <text evidence="1">The sequence shown here is derived from an EMBL/GenBank/DDBJ whole genome shotgun (WGS) entry which is preliminary data.</text>
</comment>
<sequence>MELLVKAAGASGNVNGNSLWWLPKTAEHICLAGRHTQWKCPVCISQGETLLHHEHEWTIARKRVMRNMNCSVKGVVMRRLSSSRGTHGHVTSPCLLRTHTISLLTSHQGKLGLIPGWVTPGFSHMGIVPDSAAGRQVFSGAPISLALSFQHSILTSKHPLQLSRPCCYKPSKSLHSLYQCAPPLGSEMDYDFMANDLHSSIDDSAIDFNVLGFTDFMQSYNKPHSEVKHFALGMMTMSQWQVAHKRLNNHQCKALVPNILMMKQGPNMGMGAASRPRQLRRLVPQWYAIIFHGMDEMKRDEN</sequence>
<accession>A0ABQ9GPR8</accession>
<name>A0ABQ9GPR8_9NEOP</name>
<keyword evidence="2" id="KW-1185">Reference proteome</keyword>
<proteinExistence type="predicted"/>
<dbReference type="Proteomes" id="UP001159363">
    <property type="component" value="Chromosome 9"/>
</dbReference>
<evidence type="ECO:0000313" key="2">
    <source>
        <dbReference type="Proteomes" id="UP001159363"/>
    </source>
</evidence>
<reference evidence="1 2" key="1">
    <citation type="submission" date="2023-02" db="EMBL/GenBank/DDBJ databases">
        <title>LHISI_Scaffold_Assembly.</title>
        <authorList>
            <person name="Stuart O.P."/>
            <person name="Cleave R."/>
            <person name="Magrath M.J.L."/>
            <person name="Mikheyev A.S."/>
        </authorList>
    </citation>
    <scope>NUCLEOTIDE SEQUENCE [LARGE SCALE GENOMIC DNA]</scope>
    <source>
        <strain evidence="1">Daus_M_001</strain>
        <tissue evidence="1">Leg muscle</tissue>
    </source>
</reference>
<organism evidence="1 2">
    <name type="scientific">Dryococelus australis</name>
    <dbReference type="NCBI Taxonomy" id="614101"/>
    <lineage>
        <taxon>Eukaryota</taxon>
        <taxon>Metazoa</taxon>
        <taxon>Ecdysozoa</taxon>
        <taxon>Arthropoda</taxon>
        <taxon>Hexapoda</taxon>
        <taxon>Insecta</taxon>
        <taxon>Pterygota</taxon>
        <taxon>Neoptera</taxon>
        <taxon>Polyneoptera</taxon>
        <taxon>Phasmatodea</taxon>
        <taxon>Verophasmatodea</taxon>
        <taxon>Anareolatae</taxon>
        <taxon>Phasmatidae</taxon>
        <taxon>Eurycanthinae</taxon>
        <taxon>Dryococelus</taxon>
    </lineage>
</organism>
<dbReference type="EMBL" id="JARBHB010000010">
    <property type="protein sequence ID" value="KAJ8874037.1"/>
    <property type="molecule type" value="Genomic_DNA"/>
</dbReference>
<evidence type="ECO:0000313" key="1">
    <source>
        <dbReference type="EMBL" id="KAJ8874037.1"/>
    </source>
</evidence>